<sequence length="162" mass="18499">MGQRLDSLKETILATLDNDQHQEQVRQAFARKGGYAYHFREKITNPMHWGPYAILIRELAFHAESCSQHDYLGMPEIIDDLCEEIRIAGELDLLPIFQERWRPALVKFVAVSDSLVETYLGVALCYLRSALLEGVPDSNSVMCFDGENTPISPERIIRVDFV</sequence>
<dbReference type="AlphaFoldDB" id="A0A2K4MTN4"/>
<evidence type="ECO:0000313" key="2">
    <source>
        <dbReference type="Proteomes" id="UP000236416"/>
    </source>
</evidence>
<evidence type="ECO:0000313" key="1">
    <source>
        <dbReference type="EMBL" id="POB00469.1"/>
    </source>
</evidence>
<reference evidence="1 2" key="1">
    <citation type="submission" date="2018-01" db="EMBL/GenBank/DDBJ databases">
        <title>Genomic Sequence of Chromobacterium MWU13-2610 from wild cranberry bogs within the Cape Cod National Seashore.</title>
        <authorList>
            <person name="O'Hara-Hanley K."/>
            <person name="Soby S."/>
            <person name="Harrison A."/>
        </authorList>
    </citation>
    <scope>NUCLEOTIDE SEQUENCE [LARGE SCALE GENOMIC DNA]</scope>
    <source>
        <strain evidence="1 2">MWU13-2610</strain>
    </source>
</reference>
<gene>
    <name evidence="1" type="ORF">C2134_01580</name>
</gene>
<protein>
    <submittedName>
        <fullName evidence="1">Uncharacterized protein</fullName>
    </submittedName>
</protein>
<keyword evidence="2" id="KW-1185">Reference proteome</keyword>
<comment type="caution">
    <text evidence="1">The sequence shown here is derived from an EMBL/GenBank/DDBJ whole genome shotgun (WGS) entry which is preliminary data.</text>
</comment>
<dbReference type="EMBL" id="PPTF01000006">
    <property type="protein sequence ID" value="POB00469.1"/>
    <property type="molecule type" value="Genomic_DNA"/>
</dbReference>
<proteinExistence type="predicted"/>
<accession>A0A2K4MTN4</accession>
<name>A0A2K4MTN4_9NEIS</name>
<organism evidence="1 2">
    <name type="scientific">Chromobacterium sinusclupearum</name>
    <dbReference type="NCBI Taxonomy" id="2077146"/>
    <lineage>
        <taxon>Bacteria</taxon>
        <taxon>Pseudomonadati</taxon>
        <taxon>Pseudomonadota</taxon>
        <taxon>Betaproteobacteria</taxon>
        <taxon>Neisseriales</taxon>
        <taxon>Chromobacteriaceae</taxon>
        <taxon>Chromobacterium</taxon>
    </lineage>
</organism>
<dbReference type="Proteomes" id="UP000236416">
    <property type="component" value="Unassembled WGS sequence"/>
</dbReference>